<feature type="transmembrane region" description="Helical" evidence="1">
    <location>
        <begin position="46"/>
        <end position="67"/>
    </location>
</feature>
<dbReference type="EMBL" id="SWJQ01000235">
    <property type="protein sequence ID" value="TRZ18115.1"/>
    <property type="molecule type" value="Genomic_DNA"/>
</dbReference>
<keyword evidence="1" id="KW-1133">Transmembrane helix</keyword>
<evidence type="ECO:0000313" key="2">
    <source>
        <dbReference type="EMBL" id="TRZ18115.1"/>
    </source>
</evidence>
<organism evidence="2 3">
    <name type="scientific">Zosterops borbonicus</name>
    <dbReference type="NCBI Taxonomy" id="364589"/>
    <lineage>
        <taxon>Eukaryota</taxon>
        <taxon>Metazoa</taxon>
        <taxon>Chordata</taxon>
        <taxon>Craniata</taxon>
        <taxon>Vertebrata</taxon>
        <taxon>Euteleostomi</taxon>
        <taxon>Archelosauria</taxon>
        <taxon>Archosauria</taxon>
        <taxon>Dinosauria</taxon>
        <taxon>Saurischia</taxon>
        <taxon>Theropoda</taxon>
        <taxon>Coelurosauria</taxon>
        <taxon>Aves</taxon>
        <taxon>Neognathae</taxon>
        <taxon>Neoaves</taxon>
        <taxon>Telluraves</taxon>
        <taxon>Australaves</taxon>
        <taxon>Passeriformes</taxon>
        <taxon>Sylvioidea</taxon>
        <taxon>Zosteropidae</taxon>
        <taxon>Zosterops</taxon>
    </lineage>
</organism>
<dbReference type="AlphaFoldDB" id="A0A8K1GIB7"/>
<keyword evidence="1" id="KW-0812">Transmembrane</keyword>
<keyword evidence="3" id="KW-1185">Reference proteome</keyword>
<name>A0A8K1GIB7_9PASS</name>
<protein>
    <submittedName>
        <fullName evidence="2">Uncharacterized protein</fullName>
    </submittedName>
</protein>
<comment type="caution">
    <text evidence="2">The sequence shown here is derived from an EMBL/GenBank/DDBJ whole genome shotgun (WGS) entry which is preliminary data.</text>
</comment>
<proteinExistence type="predicted"/>
<evidence type="ECO:0000313" key="3">
    <source>
        <dbReference type="Proteomes" id="UP000796761"/>
    </source>
</evidence>
<accession>A0A8K1GIB7</accession>
<gene>
    <name evidence="2" type="ORF">HGM15179_009023</name>
</gene>
<reference evidence="2" key="1">
    <citation type="submission" date="2019-04" db="EMBL/GenBank/DDBJ databases">
        <title>Genome assembly of Zosterops borbonicus 15179.</title>
        <authorList>
            <person name="Leroy T."/>
            <person name="Anselmetti Y."/>
            <person name="Tilak M.-K."/>
            <person name="Nabholz B."/>
        </authorList>
    </citation>
    <scope>NUCLEOTIDE SEQUENCE</scope>
    <source>
        <strain evidence="2">HGM_15179</strain>
        <tissue evidence="2">Muscle</tissue>
    </source>
</reference>
<evidence type="ECO:0000256" key="1">
    <source>
        <dbReference type="SAM" id="Phobius"/>
    </source>
</evidence>
<dbReference type="Proteomes" id="UP000796761">
    <property type="component" value="Unassembled WGS sequence"/>
</dbReference>
<sequence length="76" mass="8727">MLLRLTSTERGWLIAREDLVNMDSLHSKQNGKEKDSPSSRHLLLEIPFVVVALLTLVPHSYTVIFALNKILWLMVK</sequence>
<keyword evidence="1" id="KW-0472">Membrane</keyword>